<name>A0A448YTT8_BRENA</name>
<protein>
    <submittedName>
        <fullName evidence="2">DEKNAAC105516</fullName>
    </submittedName>
</protein>
<keyword evidence="3" id="KW-1185">Reference proteome</keyword>
<dbReference type="PIRSF" id="PIRSF004681">
    <property type="entry name" value="UCP004681"/>
    <property type="match status" value="1"/>
</dbReference>
<comment type="similarity">
    <text evidence="1">Belongs to the UPF0047 family.</text>
</comment>
<dbReference type="PANTHER" id="PTHR30615:SF8">
    <property type="entry name" value="UPF0047 PROTEIN C4A8.02C"/>
    <property type="match status" value="1"/>
</dbReference>
<dbReference type="STRING" id="13370.A0A448YTT8"/>
<evidence type="ECO:0000313" key="3">
    <source>
        <dbReference type="Proteomes" id="UP000290900"/>
    </source>
</evidence>
<dbReference type="NCBIfam" id="TIGR00149">
    <property type="entry name" value="TIGR00149_YjbQ"/>
    <property type="match status" value="1"/>
</dbReference>
<evidence type="ECO:0000313" key="2">
    <source>
        <dbReference type="EMBL" id="VEU24334.1"/>
    </source>
</evidence>
<dbReference type="SUPFAM" id="SSF111038">
    <property type="entry name" value="YjbQ-like"/>
    <property type="match status" value="1"/>
</dbReference>
<dbReference type="PROSITE" id="PS01314">
    <property type="entry name" value="UPF0047"/>
    <property type="match status" value="1"/>
</dbReference>
<accession>A0A448YTT8</accession>
<dbReference type="OrthoDB" id="10255963at2759"/>
<reference evidence="2 3" key="1">
    <citation type="submission" date="2018-12" db="EMBL/GenBank/DDBJ databases">
        <authorList>
            <person name="Tiukova I."/>
            <person name="Dainat J."/>
        </authorList>
    </citation>
    <scope>NUCLEOTIDE SEQUENCE [LARGE SCALE GENOMIC DNA]</scope>
</reference>
<dbReference type="PANTHER" id="PTHR30615">
    <property type="entry name" value="UNCHARACTERIZED PROTEIN YJBQ-RELATED"/>
    <property type="match status" value="1"/>
</dbReference>
<sequence>MQLNKSGIMSSWEQVKFSLSPRARGCYLVTDEVVRALPQIKNYKVGMVNLFLQHTSAGLSLNENWDPDVRSDMTKALNKVVPDDNGQVFDHVDEGPDDMSGHAKSSIIGVSLNIPITDGRLALGTWQGIWMLEFRNYRHTRYCLATITGLKG</sequence>
<dbReference type="InParanoid" id="A0A448YTT8"/>
<dbReference type="InterPro" id="IPR001602">
    <property type="entry name" value="UPF0047_YjbQ-like"/>
</dbReference>
<dbReference type="Proteomes" id="UP000290900">
    <property type="component" value="Unassembled WGS sequence"/>
</dbReference>
<gene>
    <name evidence="2" type="ORF">BRENAR_LOCUS5062</name>
</gene>
<dbReference type="EMBL" id="CAACVR010000076">
    <property type="protein sequence ID" value="VEU24334.1"/>
    <property type="molecule type" value="Genomic_DNA"/>
</dbReference>
<evidence type="ECO:0000256" key="1">
    <source>
        <dbReference type="ARBA" id="ARBA00005534"/>
    </source>
</evidence>
<dbReference type="Pfam" id="PF01894">
    <property type="entry name" value="YjbQ"/>
    <property type="match status" value="1"/>
</dbReference>
<dbReference type="AlphaFoldDB" id="A0A448YTT8"/>
<organism evidence="2 3">
    <name type="scientific">Brettanomyces naardenensis</name>
    <name type="common">Yeast</name>
    <dbReference type="NCBI Taxonomy" id="13370"/>
    <lineage>
        <taxon>Eukaryota</taxon>
        <taxon>Fungi</taxon>
        <taxon>Dikarya</taxon>
        <taxon>Ascomycota</taxon>
        <taxon>Saccharomycotina</taxon>
        <taxon>Pichiomycetes</taxon>
        <taxon>Pichiales</taxon>
        <taxon>Pichiaceae</taxon>
        <taxon>Brettanomyces</taxon>
    </lineage>
</organism>
<dbReference type="Gene3D" id="2.60.120.460">
    <property type="entry name" value="YjbQ-like"/>
    <property type="match status" value="1"/>
</dbReference>
<proteinExistence type="inferred from homology"/>
<dbReference type="InterPro" id="IPR035917">
    <property type="entry name" value="YjbQ-like_sf"/>
</dbReference>